<evidence type="ECO:0000313" key="1">
    <source>
        <dbReference type="EMBL" id="RHH40338.1"/>
    </source>
</evidence>
<sequence>MNRAIKIIAYLAIASLLSYLANNGDREFIKGFSSNIISLLTTILAINIPTSTLIISEINRIKEKMDIHSTATFNELKHGLIMQIVVLVCLFVIQTLCAFLKNKNIIEESVINIVSDSFVIAAFIYYLEVIYDLGIALFDLITFKVKDK</sequence>
<dbReference type="Proteomes" id="UP000283329">
    <property type="component" value="Unassembled WGS sequence"/>
</dbReference>
<dbReference type="AlphaFoldDB" id="A0A414WS71"/>
<dbReference type="EMBL" id="QRJR01000034">
    <property type="protein sequence ID" value="RHH40338.1"/>
    <property type="molecule type" value="Genomic_DNA"/>
</dbReference>
<proteinExistence type="predicted"/>
<name>A0A414WS71_BACOV</name>
<dbReference type="RefSeq" id="WP_055167975.1">
    <property type="nucleotide sequence ID" value="NZ_CAKJZI010000002.1"/>
</dbReference>
<evidence type="ECO:0000313" key="2">
    <source>
        <dbReference type="Proteomes" id="UP000283329"/>
    </source>
</evidence>
<gene>
    <name evidence="1" type="ORF">DW206_22520</name>
</gene>
<accession>A0A414WS71</accession>
<organism evidence="1 2">
    <name type="scientific">Bacteroides ovatus</name>
    <dbReference type="NCBI Taxonomy" id="28116"/>
    <lineage>
        <taxon>Bacteria</taxon>
        <taxon>Pseudomonadati</taxon>
        <taxon>Bacteroidota</taxon>
        <taxon>Bacteroidia</taxon>
        <taxon>Bacteroidales</taxon>
        <taxon>Bacteroidaceae</taxon>
        <taxon>Bacteroides</taxon>
    </lineage>
</organism>
<reference evidence="1 2" key="1">
    <citation type="submission" date="2018-08" db="EMBL/GenBank/DDBJ databases">
        <title>A genome reference for cultivated species of the human gut microbiota.</title>
        <authorList>
            <person name="Zou Y."/>
            <person name="Xue W."/>
            <person name="Luo G."/>
        </authorList>
    </citation>
    <scope>NUCLEOTIDE SEQUENCE [LARGE SCALE GENOMIC DNA]</scope>
    <source>
        <strain evidence="1 2">AM17-48</strain>
    </source>
</reference>
<comment type="caution">
    <text evidence="1">The sequence shown here is derived from an EMBL/GenBank/DDBJ whole genome shotgun (WGS) entry which is preliminary data.</text>
</comment>
<protein>
    <submittedName>
        <fullName evidence="1">Uncharacterized protein</fullName>
    </submittedName>
</protein>